<keyword evidence="4" id="KW-1185">Reference proteome</keyword>
<dbReference type="Pfam" id="PF13561">
    <property type="entry name" value="adh_short_C2"/>
    <property type="match status" value="1"/>
</dbReference>
<evidence type="ECO:0000313" key="4">
    <source>
        <dbReference type="Proteomes" id="UP000326921"/>
    </source>
</evidence>
<evidence type="ECO:0000313" key="3">
    <source>
        <dbReference type="EMBL" id="QGA27044.1"/>
    </source>
</evidence>
<protein>
    <submittedName>
        <fullName evidence="3">SDR family oxidoreductase</fullName>
    </submittedName>
</protein>
<dbReference type="AlphaFoldDB" id="A0A5Q0QCL3"/>
<organism evidence="3 4">
    <name type="scientific">Sphingobacterium zhuxiongii</name>
    <dbReference type="NCBI Taxonomy" id="2662364"/>
    <lineage>
        <taxon>Bacteria</taxon>
        <taxon>Pseudomonadati</taxon>
        <taxon>Bacteroidota</taxon>
        <taxon>Sphingobacteriia</taxon>
        <taxon>Sphingobacteriales</taxon>
        <taxon>Sphingobacteriaceae</taxon>
        <taxon>Sphingobacterium</taxon>
    </lineage>
</organism>
<dbReference type="EMBL" id="CP045652">
    <property type="protein sequence ID" value="QGA27044.1"/>
    <property type="molecule type" value="Genomic_DNA"/>
</dbReference>
<dbReference type="Gene3D" id="3.40.50.720">
    <property type="entry name" value="NAD(P)-binding Rossmann-like Domain"/>
    <property type="match status" value="1"/>
</dbReference>
<dbReference type="PANTHER" id="PTHR24321:SF8">
    <property type="entry name" value="ESTRADIOL 17-BETA-DEHYDROGENASE 8-RELATED"/>
    <property type="match status" value="1"/>
</dbReference>
<dbReference type="RefSeq" id="WP_153511886.1">
    <property type="nucleotide sequence ID" value="NZ_CP045652.1"/>
</dbReference>
<comment type="similarity">
    <text evidence="1">Belongs to the short-chain dehydrogenases/reductases (SDR) family.</text>
</comment>
<accession>A0A5Q0QCL3</accession>
<dbReference type="FunFam" id="3.40.50.720:FF:000084">
    <property type="entry name" value="Short-chain dehydrogenase reductase"/>
    <property type="match status" value="1"/>
</dbReference>
<dbReference type="KEGG" id="sphe:GFH32_12245"/>
<keyword evidence="2" id="KW-0560">Oxidoreductase</keyword>
<dbReference type="InterPro" id="IPR036291">
    <property type="entry name" value="NAD(P)-bd_dom_sf"/>
</dbReference>
<dbReference type="InterPro" id="IPR020904">
    <property type="entry name" value="Sc_DH/Rdtase_CS"/>
</dbReference>
<dbReference type="CDD" id="cd05233">
    <property type="entry name" value="SDR_c"/>
    <property type="match status" value="1"/>
</dbReference>
<gene>
    <name evidence="3" type="ORF">GFH32_12245</name>
</gene>
<reference evidence="3 4" key="1">
    <citation type="submission" date="2019-10" db="EMBL/GenBank/DDBJ databases">
        <authorList>
            <person name="Dong K."/>
        </authorList>
    </citation>
    <scope>NUCLEOTIDE SEQUENCE [LARGE SCALE GENOMIC DNA]</scope>
    <source>
        <strain evidence="4">dk4302</strain>
    </source>
</reference>
<dbReference type="InterPro" id="IPR002347">
    <property type="entry name" value="SDR_fam"/>
</dbReference>
<dbReference type="GO" id="GO:0016491">
    <property type="term" value="F:oxidoreductase activity"/>
    <property type="evidence" value="ECO:0007669"/>
    <property type="project" value="UniProtKB-KW"/>
</dbReference>
<evidence type="ECO:0000256" key="2">
    <source>
        <dbReference type="ARBA" id="ARBA00023002"/>
    </source>
</evidence>
<dbReference type="PANTHER" id="PTHR24321">
    <property type="entry name" value="DEHYDROGENASES, SHORT CHAIN"/>
    <property type="match status" value="1"/>
</dbReference>
<sequence length="269" mass="29544">MKRRVAIITGAAGGIGRSLVQRFLEEGYALALIDQSEEDMHHANPYLRDYADQTLLITGDLTDDLFLKSIVEQVLDKWSRIDVLINNAIWRKAESLAESTLEDWNKTIAIGITAPAFLSKYVVEAIIPLGQSCCILNLSSVMSTFVSGYASAYTVCKGAIESLTYELATLYGPKGFRAVAIRPGSVDTSLSTDYEDPSGDNVSSHIQREVENRTALNRSAKAIEIAEALVWLASEKASFITGTCITIDGGLEHNFNPYDIKKLLKPNQF</sequence>
<dbReference type="PRINTS" id="PR00081">
    <property type="entry name" value="GDHRDH"/>
</dbReference>
<evidence type="ECO:0000256" key="1">
    <source>
        <dbReference type="ARBA" id="ARBA00006484"/>
    </source>
</evidence>
<name>A0A5Q0QCL3_9SPHI</name>
<dbReference type="PROSITE" id="PS00061">
    <property type="entry name" value="ADH_SHORT"/>
    <property type="match status" value="1"/>
</dbReference>
<dbReference type="SUPFAM" id="SSF51735">
    <property type="entry name" value="NAD(P)-binding Rossmann-fold domains"/>
    <property type="match status" value="1"/>
</dbReference>
<dbReference type="Proteomes" id="UP000326921">
    <property type="component" value="Chromosome"/>
</dbReference>
<proteinExistence type="inferred from homology"/>